<dbReference type="AlphaFoldDB" id="A0A5S5CEK2"/>
<dbReference type="PROSITE" id="PS51257">
    <property type="entry name" value="PROKAR_LIPOPROTEIN"/>
    <property type="match status" value="1"/>
</dbReference>
<dbReference type="Pfam" id="PF14092">
    <property type="entry name" value="DUF4270"/>
    <property type="match status" value="1"/>
</dbReference>
<protein>
    <submittedName>
        <fullName evidence="1">Uncharacterized protein DUF4270</fullName>
    </submittedName>
</protein>
<keyword evidence="2" id="KW-1185">Reference proteome</keyword>
<proteinExistence type="predicted"/>
<dbReference type="RefSeq" id="WP_148781113.1">
    <property type="nucleotide sequence ID" value="NZ_VNHU01000001.1"/>
</dbReference>
<name>A0A5S5CEK2_9FLAO</name>
<dbReference type="InterPro" id="IPR025366">
    <property type="entry name" value="DUF4270"/>
</dbReference>
<dbReference type="OrthoDB" id="1466062at2"/>
<comment type="caution">
    <text evidence="1">The sequence shown here is derived from an EMBL/GenBank/DDBJ whole genome shotgun (WGS) entry which is preliminary data.</text>
</comment>
<accession>A0A5S5CEK2</accession>
<sequence length="539" mass="59735">MKLKNKIIGLISAAAIVTTFTSCDDEFSEIGSDVIGDVNFTDEVYSMQPLAYTTKLEKVQTSGLQGYQLGVYDDPVYGLSTYSILSQIQPTVDNPTFGRNAQVTSVYLNLPYQSTVIGTAQNSDNETLTDYKLDSVYGSMPIKLSVYKSDYFLKDFQVDSEDGMVYYDNDIGQTLDRNAVEDSLLVMVESFEPSGNEVTITVPDGDDEGTAPDISRVSPRLRVQLPADYFQQTILAKEGSAELSNANNFRNYFRGLYLKAEPRNGAGTLMYFNMSQADITVLYSFEELDASDLDGDGDTTDYVLKDKELKFRFSNNIINEIEKTPKLAIPEGDKETGDEKLFVKGGSGGIATVKLFNETITKEDGTTVSELDYIREQQWLINEASLKLYVDQSIVNGGESEPERLYVFNLETGNVLADYGFDLSLNLNNDEDPVNSLLNHLGRISRGSDNAGDYYKINLTQHLIRVLEGLDENSPIGISVSQNVNITNRVKALPSSGAEDFRIPFTSVVAHEGTVIYGNTTAVPEEKQLKLEILYTKAR</sequence>
<gene>
    <name evidence="1" type="ORF">BD809_101236</name>
</gene>
<evidence type="ECO:0000313" key="2">
    <source>
        <dbReference type="Proteomes" id="UP000324376"/>
    </source>
</evidence>
<dbReference type="Proteomes" id="UP000324376">
    <property type="component" value="Unassembled WGS sequence"/>
</dbReference>
<reference evidence="1 2" key="1">
    <citation type="submission" date="2019-07" db="EMBL/GenBank/DDBJ databases">
        <title>Genomic Encyclopedia of Archaeal and Bacterial Type Strains, Phase II (KMG-II): from individual species to whole genera.</title>
        <authorList>
            <person name="Goeker M."/>
        </authorList>
    </citation>
    <scope>NUCLEOTIDE SEQUENCE [LARGE SCALE GENOMIC DNA]</scope>
    <source>
        <strain evidence="1 2">DSM 17527</strain>
    </source>
</reference>
<dbReference type="EMBL" id="VNHU01000001">
    <property type="protein sequence ID" value="TYP77088.1"/>
    <property type="molecule type" value="Genomic_DNA"/>
</dbReference>
<evidence type="ECO:0000313" key="1">
    <source>
        <dbReference type="EMBL" id="TYP77088.1"/>
    </source>
</evidence>
<organism evidence="1 2">
    <name type="scientific">Aquimarina intermedia</name>
    <dbReference type="NCBI Taxonomy" id="350814"/>
    <lineage>
        <taxon>Bacteria</taxon>
        <taxon>Pseudomonadati</taxon>
        <taxon>Bacteroidota</taxon>
        <taxon>Flavobacteriia</taxon>
        <taxon>Flavobacteriales</taxon>
        <taxon>Flavobacteriaceae</taxon>
        <taxon>Aquimarina</taxon>
    </lineage>
</organism>